<evidence type="ECO:0000313" key="2">
    <source>
        <dbReference type="Proteomes" id="UP000756346"/>
    </source>
</evidence>
<gene>
    <name evidence="1" type="ORF">B0I36DRAFT_347671</name>
</gene>
<dbReference type="EMBL" id="JAGTJQ010000003">
    <property type="protein sequence ID" value="KAH7035962.1"/>
    <property type="molecule type" value="Genomic_DNA"/>
</dbReference>
<organism evidence="1 2">
    <name type="scientific">Microdochium trichocladiopsis</name>
    <dbReference type="NCBI Taxonomy" id="1682393"/>
    <lineage>
        <taxon>Eukaryota</taxon>
        <taxon>Fungi</taxon>
        <taxon>Dikarya</taxon>
        <taxon>Ascomycota</taxon>
        <taxon>Pezizomycotina</taxon>
        <taxon>Sordariomycetes</taxon>
        <taxon>Xylariomycetidae</taxon>
        <taxon>Xylariales</taxon>
        <taxon>Microdochiaceae</taxon>
        <taxon>Microdochium</taxon>
    </lineage>
</organism>
<dbReference type="RefSeq" id="XP_046016055.1">
    <property type="nucleotide sequence ID" value="XM_046156590.1"/>
</dbReference>
<name>A0A9P8YCW9_9PEZI</name>
<sequence>MAGEPRLQSPTTPQAVTDRQRMIENMSVYDILGSMKKAPAGQGIDALGYDGVLRRFDGERNVVDAVGLNPAQIREYYDELPLPPRFLTADGRNISHWDMLHPAAENVPKKISEEDKARILAHNEELARRGVLSCVSSK</sequence>
<proteinExistence type="predicted"/>
<dbReference type="GeneID" id="70186136"/>
<dbReference type="AlphaFoldDB" id="A0A9P8YCW9"/>
<evidence type="ECO:0000313" key="1">
    <source>
        <dbReference type="EMBL" id="KAH7035962.1"/>
    </source>
</evidence>
<dbReference type="OrthoDB" id="3660917at2759"/>
<dbReference type="Proteomes" id="UP000756346">
    <property type="component" value="Unassembled WGS sequence"/>
</dbReference>
<keyword evidence="2" id="KW-1185">Reference proteome</keyword>
<protein>
    <submittedName>
        <fullName evidence="1">Uncharacterized protein</fullName>
    </submittedName>
</protein>
<reference evidence="1" key="1">
    <citation type="journal article" date="2021" name="Nat. Commun.">
        <title>Genetic determinants of endophytism in the Arabidopsis root mycobiome.</title>
        <authorList>
            <person name="Mesny F."/>
            <person name="Miyauchi S."/>
            <person name="Thiergart T."/>
            <person name="Pickel B."/>
            <person name="Atanasova L."/>
            <person name="Karlsson M."/>
            <person name="Huettel B."/>
            <person name="Barry K.W."/>
            <person name="Haridas S."/>
            <person name="Chen C."/>
            <person name="Bauer D."/>
            <person name="Andreopoulos W."/>
            <person name="Pangilinan J."/>
            <person name="LaButti K."/>
            <person name="Riley R."/>
            <person name="Lipzen A."/>
            <person name="Clum A."/>
            <person name="Drula E."/>
            <person name="Henrissat B."/>
            <person name="Kohler A."/>
            <person name="Grigoriev I.V."/>
            <person name="Martin F.M."/>
            <person name="Hacquard S."/>
        </authorList>
    </citation>
    <scope>NUCLEOTIDE SEQUENCE</scope>
    <source>
        <strain evidence="1">MPI-CAGE-CH-0230</strain>
    </source>
</reference>
<accession>A0A9P8YCW9</accession>
<comment type="caution">
    <text evidence="1">The sequence shown here is derived from an EMBL/GenBank/DDBJ whole genome shotgun (WGS) entry which is preliminary data.</text>
</comment>